<evidence type="ECO:0000256" key="8">
    <source>
        <dbReference type="ARBA" id="ARBA00023125"/>
    </source>
</evidence>
<sequence>MNMTPVATNILKLPPKQIQVSPDKLGISISVSSPVVSDSIRTVSSDSNDPSVNWKPVNVLRLKQNDVTDLCFKGENLQQLSTNALPPYMPTISNPTKTPFEMHCCSDCGDTFALKTSLSFHLDRRSILIRFPCEACKSVRIFYNRCTLQSHIRSHADKNEPSDIEKAIVNPLPRVFMDGLQTEFVNTLDDELNCMDEANEMPPSELLEFSIKEDDDTIIIKEKPIPTNALKVKCVDCNEEFENAAARKEHLTNGDKIPVLISQCNKCGMVCPSKCSLKAHQRLHLQVSPYICPECGENPDAYWTNFQNHVKYKCFHHARSIGYKCPVCKRVSPSSESLLKHMELHTEKYLKCDSCPRAYMTMLNFDDHAKEHHMGNYVKFNTIYKCSLCDIVFLGSEQMLTHRSTHLKEQVCEYVFNCMQCGKTVENKEQLLDHIKNSHPKVYKLISQDEQIEANSSSQPTASYKGKIECMLCFCKFNTFQGYSVHVSRAHVNMNQPCSYCFMIIGNRKEMIIHGKKHLKKGNIICLLCNNMKCADEKRLDAHLSKNHIDKLQYCSVCPICNEHLPTFHGALNHLRVEHFLVTKDSVNQEEEESDVNTRNENVTCHFCRTAFDDDAELQEHLKTKHHVDNQKQQNNREQPASEEKEQPLKKQRVEGNTCGKCDFQSSDREIFKKHVLTHKTNKNTFQCQECGVCFVVEPALIKHLVIIHKISDPKKYIEEEGTNFMPDFKKTAEVFSCDSLICSVCFTTFPTEGQLKTHMRSHGMAFIQANKTVAPS</sequence>
<protein>
    <submittedName>
        <fullName evidence="14">Zinc finger protein 687a</fullName>
    </submittedName>
</protein>
<evidence type="ECO:0000256" key="10">
    <source>
        <dbReference type="ARBA" id="ARBA00023242"/>
    </source>
</evidence>
<comment type="subcellular location">
    <subcellularLocation>
        <location evidence="2">Nucleus</location>
    </subcellularLocation>
</comment>
<dbReference type="SUPFAM" id="SSF57667">
    <property type="entry name" value="beta-beta-alpha zinc fingers"/>
    <property type="match status" value="5"/>
</dbReference>
<comment type="function">
    <text evidence="1">May be involved in transcriptional regulation.</text>
</comment>
<feature type="domain" description="C2H2-type" evidence="13">
    <location>
        <begin position="323"/>
        <end position="350"/>
    </location>
</feature>
<keyword evidence="4" id="KW-0677">Repeat</keyword>
<dbReference type="PROSITE" id="PS00028">
    <property type="entry name" value="ZINC_FINGER_C2H2_1"/>
    <property type="match status" value="7"/>
</dbReference>
<keyword evidence="3" id="KW-0479">Metal-binding</keyword>
<keyword evidence="10" id="KW-0539">Nucleus</keyword>
<keyword evidence="6" id="KW-0862">Zinc</keyword>
<dbReference type="PANTHER" id="PTHR47222:SF5">
    <property type="entry name" value="LOW QUALITY PROTEIN: ZINC FINGER PROTEIN 532-LIKE"/>
    <property type="match status" value="1"/>
</dbReference>
<accession>A0A8X6YEM6</accession>
<evidence type="ECO:0000256" key="9">
    <source>
        <dbReference type="ARBA" id="ARBA00023163"/>
    </source>
</evidence>
<feature type="domain" description="C2H2-type" evidence="13">
    <location>
        <begin position="416"/>
        <end position="439"/>
    </location>
</feature>
<feature type="domain" description="C2H2-type" evidence="13">
    <location>
        <begin position="686"/>
        <end position="714"/>
    </location>
</feature>
<dbReference type="Proteomes" id="UP000886998">
    <property type="component" value="Unassembled WGS sequence"/>
</dbReference>
<feature type="compositionally biased region" description="Basic and acidic residues" evidence="12">
    <location>
        <begin position="640"/>
        <end position="654"/>
    </location>
</feature>
<evidence type="ECO:0000256" key="3">
    <source>
        <dbReference type="ARBA" id="ARBA00022723"/>
    </source>
</evidence>
<dbReference type="GO" id="GO:0008270">
    <property type="term" value="F:zinc ion binding"/>
    <property type="evidence" value="ECO:0007669"/>
    <property type="project" value="UniProtKB-KW"/>
</dbReference>
<dbReference type="InterPro" id="IPR045914">
    <property type="entry name" value="Zn532-like"/>
</dbReference>
<keyword evidence="15" id="KW-1185">Reference proteome</keyword>
<dbReference type="EMBL" id="BMAV01018349">
    <property type="protein sequence ID" value="GFY70602.1"/>
    <property type="molecule type" value="Genomic_DNA"/>
</dbReference>
<reference evidence="14" key="1">
    <citation type="submission" date="2020-08" db="EMBL/GenBank/DDBJ databases">
        <title>Multicomponent nature underlies the extraordinary mechanical properties of spider dragline silk.</title>
        <authorList>
            <person name="Kono N."/>
            <person name="Nakamura H."/>
            <person name="Mori M."/>
            <person name="Yoshida Y."/>
            <person name="Ohtoshi R."/>
            <person name="Malay A.D."/>
            <person name="Moran D.A.P."/>
            <person name="Tomita M."/>
            <person name="Numata K."/>
            <person name="Arakawa K."/>
        </authorList>
    </citation>
    <scope>NUCLEOTIDE SEQUENCE</scope>
</reference>
<dbReference type="InterPro" id="IPR057356">
    <property type="entry name" value="Znf-C2H2_ZNF592"/>
</dbReference>
<dbReference type="Pfam" id="PF25412">
    <property type="entry name" value="zf-C2H2_ZNF592"/>
    <property type="match status" value="1"/>
</dbReference>
<dbReference type="AlphaFoldDB" id="A0A8X6YEM6"/>
<dbReference type="SMART" id="SM00355">
    <property type="entry name" value="ZnF_C2H2"/>
    <property type="match status" value="17"/>
</dbReference>
<name>A0A8X6YEM6_9ARAC</name>
<gene>
    <name evidence="14" type="primary">znf687a</name>
    <name evidence="14" type="ORF">TNIN_243141</name>
</gene>
<evidence type="ECO:0000256" key="7">
    <source>
        <dbReference type="ARBA" id="ARBA00023015"/>
    </source>
</evidence>
<dbReference type="GO" id="GO:0005634">
    <property type="term" value="C:nucleus"/>
    <property type="evidence" value="ECO:0007669"/>
    <property type="project" value="UniProtKB-SubCell"/>
</dbReference>
<dbReference type="InterPro" id="IPR041697">
    <property type="entry name" value="Znf-C2H2_11"/>
</dbReference>
<dbReference type="OrthoDB" id="7312725at2759"/>
<dbReference type="GO" id="GO:0003677">
    <property type="term" value="F:DNA binding"/>
    <property type="evidence" value="ECO:0007669"/>
    <property type="project" value="UniProtKB-KW"/>
</dbReference>
<keyword evidence="5 11" id="KW-0863">Zinc-finger</keyword>
<dbReference type="Gene3D" id="3.30.160.60">
    <property type="entry name" value="Classic Zinc Finger"/>
    <property type="match status" value="4"/>
</dbReference>
<feature type="domain" description="C2H2-type" evidence="13">
    <location>
        <begin position="384"/>
        <end position="411"/>
    </location>
</feature>
<dbReference type="Pfam" id="PF00096">
    <property type="entry name" value="zf-C2H2"/>
    <property type="match status" value="4"/>
</dbReference>
<dbReference type="Pfam" id="PF16622">
    <property type="entry name" value="zf-C2H2_11"/>
    <property type="match status" value="1"/>
</dbReference>
<feature type="domain" description="C2H2-type" evidence="13">
    <location>
        <begin position="741"/>
        <end position="763"/>
    </location>
</feature>
<comment type="caution">
    <text evidence="14">The sequence shown here is derived from an EMBL/GenBank/DDBJ whole genome shotgun (WGS) entry which is preliminary data.</text>
</comment>
<organism evidence="14 15">
    <name type="scientific">Trichonephila inaurata madagascariensis</name>
    <dbReference type="NCBI Taxonomy" id="2747483"/>
    <lineage>
        <taxon>Eukaryota</taxon>
        <taxon>Metazoa</taxon>
        <taxon>Ecdysozoa</taxon>
        <taxon>Arthropoda</taxon>
        <taxon>Chelicerata</taxon>
        <taxon>Arachnida</taxon>
        <taxon>Araneae</taxon>
        <taxon>Araneomorphae</taxon>
        <taxon>Entelegynae</taxon>
        <taxon>Araneoidea</taxon>
        <taxon>Nephilidae</taxon>
        <taxon>Trichonephila</taxon>
        <taxon>Trichonephila inaurata</taxon>
    </lineage>
</organism>
<evidence type="ECO:0000256" key="2">
    <source>
        <dbReference type="ARBA" id="ARBA00004123"/>
    </source>
</evidence>
<keyword evidence="7" id="KW-0805">Transcription regulation</keyword>
<dbReference type="PROSITE" id="PS50157">
    <property type="entry name" value="ZINC_FINGER_C2H2_2"/>
    <property type="match status" value="7"/>
</dbReference>
<keyword evidence="8" id="KW-0238">DNA-binding</keyword>
<feature type="region of interest" description="Disordered" evidence="12">
    <location>
        <begin position="624"/>
        <end position="654"/>
    </location>
</feature>
<evidence type="ECO:0000313" key="15">
    <source>
        <dbReference type="Proteomes" id="UP000886998"/>
    </source>
</evidence>
<evidence type="ECO:0000256" key="1">
    <source>
        <dbReference type="ARBA" id="ARBA00003767"/>
    </source>
</evidence>
<evidence type="ECO:0000256" key="5">
    <source>
        <dbReference type="ARBA" id="ARBA00022771"/>
    </source>
</evidence>
<keyword evidence="9" id="KW-0804">Transcription</keyword>
<evidence type="ECO:0000256" key="11">
    <source>
        <dbReference type="PROSITE-ProRule" id="PRU00042"/>
    </source>
</evidence>
<proteinExistence type="predicted"/>
<dbReference type="InterPro" id="IPR013087">
    <property type="entry name" value="Znf_C2H2_type"/>
</dbReference>
<dbReference type="InterPro" id="IPR036236">
    <property type="entry name" value="Znf_C2H2_sf"/>
</dbReference>
<feature type="domain" description="C2H2-type" evidence="13">
    <location>
        <begin position="603"/>
        <end position="632"/>
    </location>
</feature>
<evidence type="ECO:0000256" key="6">
    <source>
        <dbReference type="ARBA" id="ARBA00022833"/>
    </source>
</evidence>
<evidence type="ECO:0000313" key="14">
    <source>
        <dbReference type="EMBL" id="GFY70602.1"/>
    </source>
</evidence>
<evidence type="ECO:0000259" key="13">
    <source>
        <dbReference type="PROSITE" id="PS50157"/>
    </source>
</evidence>
<feature type="domain" description="C2H2-type" evidence="13">
    <location>
        <begin position="262"/>
        <end position="289"/>
    </location>
</feature>
<evidence type="ECO:0000256" key="12">
    <source>
        <dbReference type="SAM" id="MobiDB-lite"/>
    </source>
</evidence>
<evidence type="ECO:0000256" key="4">
    <source>
        <dbReference type="ARBA" id="ARBA00022737"/>
    </source>
</evidence>
<dbReference type="PANTHER" id="PTHR47222">
    <property type="entry name" value="ZINC FINGER PROTEIN 532-RELATED"/>
    <property type="match status" value="1"/>
</dbReference>